<dbReference type="EMBL" id="BPFH01000004">
    <property type="protein sequence ID" value="GIT95812.1"/>
    <property type="molecule type" value="Genomic_DNA"/>
</dbReference>
<evidence type="ECO:0000313" key="3">
    <source>
        <dbReference type="Proteomes" id="UP000786693"/>
    </source>
</evidence>
<gene>
    <name evidence="2" type="ORF">JANAI62_24350</name>
</gene>
<comment type="caution">
    <text evidence="2">The sequence shown here is derived from an EMBL/GenBank/DDBJ whole genome shotgun (WGS) entry which is preliminary data.</text>
</comment>
<keyword evidence="1" id="KW-1133">Transmembrane helix</keyword>
<keyword evidence="1" id="KW-0812">Transmembrane</keyword>
<dbReference type="Proteomes" id="UP000786693">
    <property type="component" value="Unassembled WGS sequence"/>
</dbReference>
<accession>A0ABQ4NN36</accession>
<evidence type="ECO:0000256" key="1">
    <source>
        <dbReference type="SAM" id="Phobius"/>
    </source>
</evidence>
<evidence type="ECO:0000313" key="2">
    <source>
        <dbReference type="EMBL" id="GIT95812.1"/>
    </source>
</evidence>
<reference evidence="2 3" key="1">
    <citation type="submission" date="2021-05" db="EMBL/GenBank/DDBJ databases">
        <title>Bacteria Genome sequencing.</title>
        <authorList>
            <person name="Takabe Y."/>
            <person name="Nakajima Y."/>
            <person name="Suzuki S."/>
            <person name="Shiozaki T."/>
        </authorList>
    </citation>
    <scope>NUCLEOTIDE SEQUENCE [LARGE SCALE GENOMIC DNA]</scope>
    <source>
        <strain evidence="2 3">AI_62</strain>
    </source>
</reference>
<proteinExistence type="predicted"/>
<keyword evidence="1" id="KW-0472">Membrane</keyword>
<sequence>MPHCCPKVGAHGTLGLATGVAMNHVRNGYRGLSIFMGLNIDRILAVIAILGAVILAGWIQSI</sequence>
<organism evidence="2 3">
    <name type="scientific">Jannaschia pagri</name>
    <dbReference type="NCBI Taxonomy" id="2829797"/>
    <lineage>
        <taxon>Bacteria</taxon>
        <taxon>Pseudomonadati</taxon>
        <taxon>Pseudomonadota</taxon>
        <taxon>Alphaproteobacteria</taxon>
        <taxon>Rhodobacterales</taxon>
        <taxon>Roseobacteraceae</taxon>
        <taxon>Jannaschia</taxon>
    </lineage>
</organism>
<name>A0ABQ4NN36_9RHOB</name>
<protein>
    <submittedName>
        <fullName evidence="2">Uncharacterized protein</fullName>
    </submittedName>
</protein>
<feature type="transmembrane region" description="Helical" evidence="1">
    <location>
        <begin position="40"/>
        <end position="59"/>
    </location>
</feature>
<keyword evidence="3" id="KW-1185">Reference proteome</keyword>